<accession>A0A7G9WAC9</accession>
<dbReference type="PANTHER" id="PTHR34408:SF1">
    <property type="entry name" value="GLYCOSYL HYDROLASE FAMILY 19 DOMAIN-CONTAINING PROTEIN HI_1415"/>
    <property type="match status" value="1"/>
</dbReference>
<evidence type="ECO:0000313" key="5">
    <source>
        <dbReference type="Proteomes" id="UP000516160"/>
    </source>
</evidence>
<feature type="compositionally biased region" description="Low complexity" evidence="1">
    <location>
        <begin position="95"/>
        <end position="110"/>
    </location>
</feature>
<organism evidence="4 5">
    <name type="scientific">Alkalicella caledoniensis</name>
    <dbReference type="NCBI Taxonomy" id="2731377"/>
    <lineage>
        <taxon>Bacteria</taxon>
        <taxon>Bacillati</taxon>
        <taxon>Bacillota</taxon>
        <taxon>Clostridia</taxon>
        <taxon>Eubacteriales</taxon>
        <taxon>Proteinivoracaceae</taxon>
        <taxon>Alkalicella</taxon>
    </lineage>
</organism>
<protein>
    <submittedName>
        <fullName evidence="4">SH3 domain-containing protein</fullName>
    </submittedName>
</protein>
<feature type="region of interest" description="Disordered" evidence="1">
    <location>
        <begin position="89"/>
        <end position="122"/>
    </location>
</feature>
<proteinExistence type="predicted"/>
<keyword evidence="2" id="KW-0732">Signal</keyword>
<feature type="domain" description="SH3b" evidence="3">
    <location>
        <begin position="186"/>
        <end position="248"/>
    </location>
</feature>
<sequence length="248" mass="27222">MQKKYKIMIIALLVVTFSVVGASAAWMNTSKPGTADNPLVSQGYLDKVFSIFRSEVQSDLEAQQQKYDQLHNQYKGLEKELGDLKKVVNDLTNGQPTTPTNPTTPTTPTQPTNPTPPTSSAKATIVVDSSVVNFRSGNSTSDSVVETVRKGDEIVALKYSNEWIQGTFNNKTGWIAGWLVKSKSGHQIAYINSSLVNVRSGPGTNHSLVTQVRSGDIVRILSEQGDWCRVILPDGKEAWIFKPLLTRI</sequence>
<dbReference type="KEGG" id="acae:HYG86_13080"/>
<evidence type="ECO:0000259" key="3">
    <source>
        <dbReference type="PROSITE" id="PS51781"/>
    </source>
</evidence>
<dbReference type="Gene3D" id="2.30.30.40">
    <property type="entry name" value="SH3 Domains"/>
    <property type="match status" value="2"/>
</dbReference>
<evidence type="ECO:0000256" key="2">
    <source>
        <dbReference type="SAM" id="SignalP"/>
    </source>
</evidence>
<gene>
    <name evidence="4" type="ORF">HYG86_13080</name>
</gene>
<reference evidence="4 5" key="1">
    <citation type="submission" date="2020-07" db="EMBL/GenBank/DDBJ databases">
        <title>Alkalicella. sp. LB2 genome.</title>
        <authorList>
            <person name="Postec A."/>
            <person name="Quemeneur M."/>
        </authorList>
    </citation>
    <scope>NUCLEOTIDE SEQUENCE [LARGE SCALE GENOMIC DNA]</scope>
    <source>
        <strain evidence="4 5">LB2</strain>
    </source>
</reference>
<dbReference type="PROSITE" id="PS51781">
    <property type="entry name" value="SH3B"/>
    <property type="match status" value="2"/>
</dbReference>
<name>A0A7G9WAC9_ALKCA</name>
<evidence type="ECO:0000313" key="4">
    <source>
        <dbReference type="EMBL" id="QNO15641.1"/>
    </source>
</evidence>
<dbReference type="PANTHER" id="PTHR34408">
    <property type="entry name" value="FAMILY PROTEIN, PUTATIVE-RELATED"/>
    <property type="match status" value="1"/>
</dbReference>
<dbReference type="InterPro" id="IPR003646">
    <property type="entry name" value="SH3-like_bac-type"/>
</dbReference>
<keyword evidence="5" id="KW-1185">Reference proteome</keyword>
<dbReference type="EMBL" id="CP058559">
    <property type="protein sequence ID" value="QNO15641.1"/>
    <property type="molecule type" value="Genomic_DNA"/>
</dbReference>
<dbReference type="RefSeq" id="WP_213166049.1">
    <property type="nucleotide sequence ID" value="NZ_CP058559.1"/>
</dbReference>
<dbReference type="Pfam" id="PF08239">
    <property type="entry name" value="SH3_3"/>
    <property type="match status" value="2"/>
</dbReference>
<evidence type="ECO:0000256" key="1">
    <source>
        <dbReference type="SAM" id="MobiDB-lite"/>
    </source>
</evidence>
<feature type="domain" description="SH3b" evidence="3">
    <location>
        <begin position="120"/>
        <end position="183"/>
    </location>
</feature>
<dbReference type="AlphaFoldDB" id="A0A7G9WAC9"/>
<dbReference type="SMART" id="SM00287">
    <property type="entry name" value="SH3b"/>
    <property type="match status" value="2"/>
</dbReference>
<dbReference type="Proteomes" id="UP000516160">
    <property type="component" value="Chromosome"/>
</dbReference>
<dbReference type="InterPro" id="IPR052354">
    <property type="entry name" value="Cell_Wall_Dynamics_Protein"/>
</dbReference>
<feature type="chain" id="PRO_5028951944" evidence="2">
    <location>
        <begin position="25"/>
        <end position="248"/>
    </location>
</feature>
<feature type="signal peptide" evidence="2">
    <location>
        <begin position="1"/>
        <end position="24"/>
    </location>
</feature>